<dbReference type="SUPFAM" id="SSF81301">
    <property type="entry name" value="Nucleotidyltransferase"/>
    <property type="match status" value="1"/>
</dbReference>
<dbReference type="Pfam" id="PF14520">
    <property type="entry name" value="HHH_5"/>
    <property type="match status" value="1"/>
</dbReference>
<dbReference type="SUPFAM" id="SSF47802">
    <property type="entry name" value="DNA polymerase beta, N-terminal domain-like"/>
    <property type="match status" value="1"/>
</dbReference>
<dbReference type="GO" id="GO:0006281">
    <property type="term" value="P:DNA repair"/>
    <property type="evidence" value="ECO:0007669"/>
    <property type="project" value="UniProtKB-KW"/>
</dbReference>
<dbReference type="GO" id="GO:0008270">
    <property type="term" value="F:zinc ion binding"/>
    <property type="evidence" value="ECO:0007669"/>
    <property type="project" value="TreeGrafter"/>
</dbReference>
<evidence type="ECO:0000256" key="3">
    <source>
        <dbReference type="ARBA" id="ARBA00012417"/>
    </source>
</evidence>
<dbReference type="InterPro" id="IPR003141">
    <property type="entry name" value="Pol/His_phosphatase_N"/>
</dbReference>
<sequence>MINQALVKIFREIAVLLEMKEVPFKPQAYEKVSYIIGSLQEEVSDIYKEGGIKALEDIPGVGKGIAEKIEEYIKTGHIKDYEKLKKEMPVDIEGLRSVEGIGPKTILHLYKKLGIKNLDQLEKSAKAGKIRNIEGMGEKTEEKILKGIGFLKSSGGRLVSGFIMPTAKMFLDRIRALPEVGVAEFAGSLRRRQETIGDLDFIVFSKKPEAVIENFLKFPEVKHVYSKGKHKALVRLDINIDADISVVSPESYGSAMIAWTGNKQHNIDIRKIAEKHGWLLNDFGLWKDKVSLASKTEEEVYNKMGMDWIPPEMRNDSGEIKAALEHKIPELIGYDDLKGDLQVQTDWTDGEHSIEEMAKAAEKLGLEYICITDHTKSLAMTGGSDEKKLLKQMAEIDNVNSKFKIQSSKFKILKGAEVNIMKDGSLDIDDETLAMLDVVGAAVHHNFNMSEDDMTKRITRAMKNPNVDIIFHPTGRIINKREAYKVNVEELLKIAKKTKTVMEIDAFPDRLDLKDEYIRKGVEMGVKFSIDSDAHHTSHLQYLEYGIAQARRGWAEAKDIINTRPWQEMLKLLK</sequence>
<dbReference type="CDD" id="cd00141">
    <property type="entry name" value="NT_POLXc"/>
    <property type="match status" value="1"/>
</dbReference>
<evidence type="ECO:0000259" key="22">
    <source>
        <dbReference type="SMART" id="SM00278"/>
    </source>
</evidence>
<dbReference type="EMBL" id="MGJD01000010">
    <property type="protein sequence ID" value="OGN01118.1"/>
    <property type="molecule type" value="Genomic_DNA"/>
</dbReference>
<dbReference type="AlphaFoldDB" id="A0A1F8EKJ2"/>
<dbReference type="SMART" id="SM00278">
    <property type="entry name" value="HhH1"/>
    <property type="match status" value="3"/>
</dbReference>
<feature type="domain" description="Helix-hairpin-helix DNA-binding motif class 1" evidence="22">
    <location>
        <begin position="53"/>
        <end position="72"/>
    </location>
</feature>
<comment type="function">
    <text evidence="20">Repair polymerase that plays a key role in base-excision repair. During this process, the damaged base is excised by specific DNA glycosylases, the DNA backbone is nicked at the abasic site by an apurinic/apyrimidic (AP) endonuclease, and POLB removes 5'-deoxyribose-phosphate from the preincised AP site acting as a 5'-deoxyribose-phosphate lyase (5'-dRP lyase); through its DNA polymerase activity, it adds one nucleotide to the 3' end of the arising single-nucleotide gap. Conducts 'gap-filling' DNA synthesis in a stepwise distributive fashion rather than in a processive fashion as for other DNA polymerases. It is also able to cleave sugar-phosphate bonds 3' to an intact AP site, acting as an AP lyase.</text>
</comment>
<dbReference type="Gene3D" id="1.10.150.110">
    <property type="entry name" value="DNA polymerase beta, N-terminal domain-like"/>
    <property type="match status" value="1"/>
</dbReference>
<proteinExistence type="predicted"/>
<evidence type="ECO:0000256" key="13">
    <source>
        <dbReference type="ARBA" id="ARBA00022932"/>
    </source>
</evidence>
<evidence type="ECO:0000256" key="16">
    <source>
        <dbReference type="ARBA" id="ARBA00035717"/>
    </source>
</evidence>
<keyword evidence="6" id="KW-0488">Methylation</keyword>
<keyword evidence="9" id="KW-0548">Nucleotidyltransferase</keyword>
<evidence type="ECO:0000256" key="10">
    <source>
        <dbReference type="ARBA" id="ARBA00022705"/>
    </source>
</evidence>
<dbReference type="SUPFAM" id="SSF47781">
    <property type="entry name" value="RuvA domain 2-like"/>
    <property type="match status" value="1"/>
</dbReference>
<dbReference type="PRINTS" id="PR00870">
    <property type="entry name" value="DNAPOLXBETA"/>
</dbReference>
<keyword evidence="11" id="KW-0227">DNA damage</keyword>
<dbReference type="InterPro" id="IPR003583">
    <property type="entry name" value="Hlx-hairpin-Hlx_DNA-bd_motif"/>
</dbReference>
<dbReference type="PIRSF" id="PIRSF005047">
    <property type="entry name" value="UCP005047_YshC"/>
    <property type="match status" value="1"/>
</dbReference>
<dbReference type="PANTHER" id="PTHR36928:SF1">
    <property type="entry name" value="PHOSPHATASE YCDX-RELATED"/>
    <property type="match status" value="1"/>
</dbReference>
<dbReference type="GO" id="GO:0140078">
    <property type="term" value="F:class I DNA-(apurinic or apyrimidinic site) endonuclease activity"/>
    <property type="evidence" value="ECO:0007669"/>
    <property type="project" value="UniProtKB-EC"/>
</dbReference>
<name>A0A1F8EKJ2_9BACT</name>
<evidence type="ECO:0000256" key="14">
    <source>
        <dbReference type="ARBA" id="ARBA00023053"/>
    </source>
</evidence>
<evidence type="ECO:0000313" key="26">
    <source>
        <dbReference type="Proteomes" id="UP000177117"/>
    </source>
</evidence>
<dbReference type="Pfam" id="PF14716">
    <property type="entry name" value="HHH_8"/>
    <property type="match status" value="1"/>
</dbReference>
<dbReference type="PANTHER" id="PTHR36928">
    <property type="entry name" value="PHOSPHATASE YCDX-RELATED"/>
    <property type="match status" value="1"/>
</dbReference>
<evidence type="ECO:0000259" key="24">
    <source>
        <dbReference type="SMART" id="SM00483"/>
    </source>
</evidence>
<dbReference type="InterPro" id="IPR002054">
    <property type="entry name" value="DNA-dir_DNA_pol_X"/>
</dbReference>
<accession>A0A1F8EKJ2</accession>
<evidence type="ECO:0000256" key="17">
    <source>
        <dbReference type="ARBA" id="ARBA00035726"/>
    </source>
</evidence>
<keyword evidence="12" id="KW-0832">Ubl conjugation</keyword>
<evidence type="ECO:0000256" key="1">
    <source>
        <dbReference type="ARBA" id="ARBA00001946"/>
    </source>
</evidence>
<dbReference type="InterPro" id="IPR029398">
    <property type="entry name" value="PolB_thumb"/>
</dbReference>
<dbReference type="InterPro" id="IPR022311">
    <property type="entry name" value="PolX-like"/>
</dbReference>
<evidence type="ECO:0000256" key="19">
    <source>
        <dbReference type="ARBA" id="ARBA00044678"/>
    </source>
</evidence>
<evidence type="ECO:0000256" key="9">
    <source>
        <dbReference type="ARBA" id="ARBA00022695"/>
    </source>
</evidence>
<evidence type="ECO:0000256" key="5">
    <source>
        <dbReference type="ARBA" id="ARBA00020020"/>
    </source>
</evidence>
<evidence type="ECO:0000259" key="23">
    <source>
        <dbReference type="SMART" id="SM00481"/>
    </source>
</evidence>
<comment type="caution">
    <text evidence="25">The sequence shown here is derived from an EMBL/GenBank/DDBJ whole genome shotgun (WGS) entry which is preliminary data.</text>
</comment>
<dbReference type="InterPro" id="IPR043519">
    <property type="entry name" value="NT_sf"/>
</dbReference>
<dbReference type="CDD" id="cd07436">
    <property type="entry name" value="PHP_PolX"/>
    <property type="match status" value="1"/>
</dbReference>
<dbReference type="GO" id="GO:0042578">
    <property type="term" value="F:phosphoric ester hydrolase activity"/>
    <property type="evidence" value="ECO:0007669"/>
    <property type="project" value="TreeGrafter"/>
</dbReference>
<dbReference type="NCBIfam" id="NF006375">
    <property type="entry name" value="PRK08609.1"/>
    <property type="match status" value="1"/>
</dbReference>
<reference evidence="25 26" key="1">
    <citation type="journal article" date="2016" name="Nat. Commun.">
        <title>Thousands of microbial genomes shed light on interconnected biogeochemical processes in an aquifer system.</title>
        <authorList>
            <person name="Anantharaman K."/>
            <person name="Brown C.T."/>
            <person name="Hug L.A."/>
            <person name="Sharon I."/>
            <person name="Castelle C.J."/>
            <person name="Probst A.J."/>
            <person name="Thomas B.C."/>
            <person name="Singh A."/>
            <person name="Wilkins M.J."/>
            <person name="Karaoz U."/>
            <person name="Brodie E.L."/>
            <person name="Williams K.H."/>
            <person name="Hubbard S.S."/>
            <person name="Banfield J.F."/>
        </authorList>
    </citation>
    <scope>NUCLEOTIDE SEQUENCE [LARGE SCALE GENOMIC DNA]</scope>
</reference>
<dbReference type="InterPro" id="IPR050243">
    <property type="entry name" value="PHP_phosphatase"/>
</dbReference>
<dbReference type="EC" id="2.7.7.7" evidence="3"/>
<keyword evidence="10" id="KW-0235">DNA replication</keyword>
<evidence type="ECO:0000256" key="21">
    <source>
        <dbReference type="ARBA" id="ARBA00049244"/>
    </source>
</evidence>
<dbReference type="InterPro" id="IPR010994">
    <property type="entry name" value="RuvA_2-like"/>
</dbReference>
<feature type="domain" description="Helix-hairpin-helix DNA-binding motif class 1" evidence="22">
    <location>
        <begin position="128"/>
        <end position="147"/>
    </location>
</feature>
<dbReference type="InterPro" id="IPR002008">
    <property type="entry name" value="DNA_pol_X_beta-like"/>
</dbReference>
<dbReference type="Gene3D" id="3.30.460.10">
    <property type="entry name" value="Beta Polymerase, domain 2"/>
    <property type="match status" value="1"/>
</dbReference>
<dbReference type="InterPro" id="IPR004013">
    <property type="entry name" value="PHP_dom"/>
</dbReference>
<dbReference type="SMART" id="SM00483">
    <property type="entry name" value="POLXc"/>
    <property type="match status" value="1"/>
</dbReference>
<evidence type="ECO:0000256" key="18">
    <source>
        <dbReference type="ARBA" id="ARBA00044632"/>
    </source>
</evidence>
<dbReference type="Gene3D" id="1.10.150.20">
    <property type="entry name" value="5' to 3' exonuclease, C-terminal subdomain"/>
    <property type="match status" value="1"/>
</dbReference>
<dbReference type="Proteomes" id="UP000177117">
    <property type="component" value="Unassembled WGS sequence"/>
</dbReference>
<evidence type="ECO:0000313" key="25">
    <source>
        <dbReference type="EMBL" id="OGN01118.1"/>
    </source>
</evidence>
<comment type="catalytic activity">
    <reaction evidence="18">
        <text>2'-deoxyribonucleotide-(2'-deoxyribose 5'-phosphate)-2'-deoxyribonucleotide-DNA = a 3'-end 2'-deoxyribonucleotide-(2,3-dehydro-2,3-deoxyribose 5'-phosphate)-DNA + a 5'-end 5'-phospho-2'-deoxyribonucleoside-DNA + H(+)</text>
        <dbReference type="Rhea" id="RHEA:66592"/>
        <dbReference type="Rhea" id="RHEA-COMP:13180"/>
        <dbReference type="Rhea" id="RHEA-COMP:16897"/>
        <dbReference type="Rhea" id="RHEA-COMP:17067"/>
        <dbReference type="ChEBI" id="CHEBI:15378"/>
        <dbReference type="ChEBI" id="CHEBI:136412"/>
        <dbReference type="ChEBI" id="CHEBI:157695"/>
        <dbReference type="ChEBI" id="CHEBI:167181"/>
        <dbReference type="EC" id="4.2.99.18"/>
    </reaction>
</comment>
<dbReference type="GO" id="GO:0003887">
    <property type="term" value="F:DNA-directed DNA polymerase activity"/>
    <property type="evidence" value="ECO:0007669"/>
    <property type="project" value="UniProtKB-KW"/>
</dbReference>
<keyword evidence="8" id="KW-0808">Transferase</keyword>
<evidence type="ECO:0000256" key="2">
    <source>
        <dbReference type="ARBA" id="ARBA00004496"/>
    </source>
</evidence>
<comment type="cofactor">
    <cofactor evidence="1">
        <name>Mg(2+)</name>
        <dbReference type="ChEBI" id="CHEBI:18420"/>
    </cofactor>
</comment>
<keyword evidence="7" id="KW-0237">DNA synthesis</keyword>
<dbReference type="Gene3D" id="3.30.210.10">
    <property type="entry name" value="DNA polymerase, thumb domain"/>
    <property type="match status" value="1"/>
</dbReference>
<keyword evidence="13" id="KW-0239">DNA-directed DNA polymerase</keyword>
<dbReference type="GO" id="GO:0003677">
    <property type="term" value="F:DNA binding"/>
    <property type="evidence" value="ECO:0007669"/>
    <property type="project" value="InterPro"/>
</dbReference>
<dbReference type="InterPro" id="IPR047967">
    <property type="entry name" value="PolX_PHP"/>
</dbReference>
<evidence type="ECO:0000256" key="6">
    <source>
        <dbReference type="ARBA" id="ARBA00022481"/>
    </source>
</evidence>
<dbReference type="InterPro" id="IPR016195">
    <property type="entry name" value="Pol/histidinol_Pase-like"/>
</dbReference>
<evidence type="ECO:0000256" key="8">
    <source>
        <dbReference type="ARBA" id="ARBA00022679"/>
    </source>
</evidence>
<dbReference type="Gene3D" id="3.20.20.140">
    <property type="entry name" value="Metal-dependent hydrolases"/>
    <property type="match status" value="1"/>
</dbReference>
<comment type="subcellular location">
    <subcellularLocation>
        <location evidence="2">Cytoplasm</location>
    </subcellularLocation>
</comment>
<feature type="domain" description="Polymerase/histidinol phosphatase N-terminal" evidence="23">
    <location>
        <begin position="339"/>
        <end position="422"/>
    </location>
</feature>
<gene>
    <name evidence="25" type="ORF">A2650_00455</name>
</gene>
<keyword evidence="15" id="KW-0234">DNA repair</keyword>
<feature type="domain" description="Helix-hairpin-helix DNA-binding motif class 1" evidence="22">
    <location>
        <begin position="93"/>
        <end position="112"/>
    </location>
</feature>
<dbReference type="InterPro" id="IPR027421">
    <property type="entry name" value="DNA_pol_lamdba_lyase_dom_sf"/>
</dbReference>
<dbReference type="InterPro" id="IPR037160">
    <property type="entry name" value="DNA_Pol_thumb_sf"/>
</dbReference>
<dbReference type="GO" id="GO:0005829">
    <property type="term" value="C:cytosol"/>
    <property type="evidence" value="ECO:0007669"/>
    <property type="project" value="TreeGrafter"/>
</dbReference>
<keyword evidence="14" id="KW-0915">Sodium</keyword>
<evidence type="ECO:0000256" key="15">
    <source>
        <dbReference type="ARBA" id="ARBA00023204"/>
    </source>
</evidence>
<evidence type="ECO:0000256" key="11">
    <source>
        <dbReference type="ARBA" id="ARBA00022763"/>
    </source>
</evidence>
<evidence type="ECO:0000256" key="12">
    <source>
        <dbReference type="ARBA" id="ARBA00022843"/>
    </source>
</evidence>
<dbReference type="Pfam" id="PF14791">
    <property type="entry name" value="DNA_pol_B_thumb"/>
    <property type="match status" value="1"/>
</dbReference>
<comment type="catalytic activity">
    <reaction evidence="21">
        <text>DNA(n) + a 2'-deoxyribonucleoside 5'-triphosphate = DNA(n+1) + diphosphate</text>
        <dbReference type="Rhea" id="RHEA:22508"/>
        <dbReference type="Rhea" id="RHEA-COMP:17339"/>
        <dbReference type="Rhea" id="RHEA-COMP:17340"/>
        <dbReference type="ChEBI" id="CHEBI:33019"/>
        <dbReference type="ChEBI" id="CHEBI:61560"/>
        <dbReference type="ChEBI" id="CHEBI:173112"/>
        <dbReference type="EC" id="2.7.7.7"/>
    </reaction>
</comment>
<dbReference type="SUPFAM" id="SSF89550">
    <property type="entry name" value="PHP domain-like"/>
    <property type="match status" value="1"/>
</dbReference>
<dbReference type="Pfam" id="PF02811">
    <property type="entry name" value="PHP"/>
    <property type="match status" value="1"/>
</dbReference>
<feature type="domain" description="DNA-directed DNA polymerase X" evidence="24">
    <location>
        <begin position="1"/>
        <end position="315"/>
    </location>
</feature>
<protein>
    <recommendedName>
        <fullName evidence="5">DNA polymerase beta</fullName>
        <ecNumber evidence="3">2.7.7.7</ecNumber>
        <ecNumber evidence="4">4.2.99.18</ecNumber>
    </recommendedName>
    <alternativeName>
        <fullName evidence="16">5'-deoxyribose-phosphate lyase</fullName>
    </alternativeName>
    <alternativeName>
        <fullName evidence="17">AP lyase</fullName>
    </alternativeName>
</protein>
<dbReference type="EC" id="4.2.99.18" evidence="4"/>
<organism evidence="25 26">
    <name type="scientific">Candidatus Yanofskybacteria bacterium RIFCSPHIGHO2_01_FULL_41_53</name>
    <dbReference type="NCBI Taxonomy" id="1802663"/>
    <lineage>
        <taxon>Bacteria</taxon>
        <taxon>Candidatus Yanofskyibacteriota</taxon>
    </lineage>
</organism>
<evidence type="ECO:0000256" key="20">
    <source>
        <dbReference type="ARBA" id="ARBA00045548"/>
    </source>
</evidence>
<comment type="catalytic activity">
    <reaction evidence="19">
        <text>a 5'-end 2'-deoxyribose-2'-deoxyribonucleotide-DNA = (2E,4S)-4-hydroxypenten-2-al-5-phosphate + a 5'-end 5'-phospho-2'-deoxyribonucleoside-DNA + H(+)</text>
        <dbReference type="Rhea" id="RHEA:76255"/>
        <dbReference type="Rhea" id="RHEA-COMP:13180"/>
        <dbReference type="Rhea" id="RHEA-COMP:18657"/>
        <dbReference type="ChEBI" id="CHEBI:15378"/>
        <dbReference type="ChEBI" id="CHEBI:136412"/>
        <dbReference type="ChEBI" id="CHEBI:195194"/>
        <dbReference type="ChEBI" id="CHEBI:195195"/>
    </reaction>
</comment>
<evidence type="ECO:0000256" key="7">
    <source>
        <dbReference type="ARBA" id="ARBA00022634"/>
    </source>
</evidence>
<dbReference type="InterPro" id="IPR010996">
    <property type="entry name" value="HHH_MUS81"/>
</dbReference>
<dbReference type="SMART" id="SM00481">
    <property type="entry name" value="POLIIIAc"/>
    <property type="match status" value="1"/>
</dbReference>
<evidence type="ECO:0000256" key="4">
    <source>
        <dbReference type="ARBA" id="ARBA00012720"/>
    </source>
</evidence>